<proteinExistence type="predicted"/>
<accession>A0ACB9RP10</accession>
<sequence length="396" mass="44466">MMQAADFPERLVRAVEEVLAVDFVVPEKFSIIANQSRKCISSRLSSDHLDTDAVRRVLESCRQPSDFRNAAAAHGKIIKAGCWSHLSIVASQILAYLRCRHIDSVARAVRRISNGPDNILRINLVLRSLMVSGEFRAAQKMFDELSVRDVVTWNTMIGGLVKNGKFEEAISKFHHMLGEKAEPDGFTFASVFTACARIGVSSRALWVHKLMIEKRVHPNFILNAALIDMYSRCGKIQLAREVFDRVPREDVSVWNAMINGLAIHGLGQDAVALFSRMEAECVSPDAITFVSVLTACGCCGLVNEGRQYFHRMKSQYSIDPELEHYGAMVHLLARAGLLDEAYAMANAMPMRPDPVIWRMGKCREAEKPNETERNPEKLRQKLDRDGRHGASFYSWG</sequence>
<gene>
    <name evidence="1" type="ORF">MLD38_006938</name>
</gene>
<evidence type="ECO:0000313" key="2">
    <source>
        <dbReference type="Proteomes" id="UP001057402"/>
    </source>
</evidence>
<evidence type="ECO:0000313" key="1">
    <source>
        <dbReference type="EMBL" id="KAI4380790.1"/>
    </source>
</evidence>
<comment type="caution">
    <text evidence="1">The sequence shown here is derived from an EMBL/GenBank/DDBJ whole genome shotgun (WGS) entry which is preliminary data.</text>
</comment>
<protein>
    <submittedName>
        <fullName evidence="1">Uncharacterized protein</fullName>
    </submittedName>
</protein>
<keyword evidence="2" id="KW-1185">Reference proteome</keyword>
<dbReference type="Proteomes" id="UP001057402">
    <property type="component" value="Chromosome 3"/>
</dbReference>
<organism evidence="1 2">
    <name type="scientific">Melastoma candidum</name>
    <dbReference type="NCBI Taxonomy" id="119954"/>
    <lineage>
        <taxon>Eukaryota</taxon>
        <taxon>Viridiplantae</taxon>
        <taxon>Streptophyta</taxon>
        <taxon>Embryophyta</taxon>
        <taxon>Tracheophyta</taxon>
        <taxon>Spermatophyta</taxon>
        <taxon>Magnoliopsida</taxon>
        <taxon>eudicotyledons</taxon>
        <taxon>Gunneridae</taxon>
        <taxon>Pentapetalae</taxon>
        <taxon>rosids</taxon>
        <taxon>malvids</taxon>
        <taxon>Myrtales</taxon>
        <taxon>Melastomataceae</taxon>
        <taxon>Melastomatoideae</taxon>
        <taxon>Melastomateae</taxon>
        <taxon>Melastoma</taxon>
    </lineage>
</organism>
<name>A0ACB9RP10_9MYRT</name>
<dbReference type="EMBL" id="CM042882">
    <property type="protein sequence ID" value="KAI4380790.1"/>
    <property type="molecule type" value="Genomic_DNA"/>
</dbReference>
<reference evidence="2" key="1">
    <citation type="journal article" date="2023" name="Front. Plant Sci.">
        <title>Chromosomal-level genome assembly of Melastoma candidum provides insights into trichome evolution.</title>
        <authorList>
            <person name="Zhong Y."/>
            <person name="Wu W."/>
            <person name="Sun C."/>
            <person name="Zou P."/>
            <person name="Liu Y."/>
            <person name="Dai S."/>
            <person name="Zhou R."/>
        </authorList>
    </citation>
    <scope>NUCLEOTIDE SEQUENCE [LARGE SCALE GENOMIC DNA]</scope>
</reference>